<name>A0A378Y767_9NOCA</name>
<keyword evidence="2" id="KW-1185">Reference proteome</keyword>
<gene>
    <name evidence="1" type="ORF">NCTC1934_00490</name>
</gene>
<proteinExistence type="predicted"/>
<dbReference type="OrthoDB" id="9792626at2"/>
<reference evidence="1 2" key="1">
    <citation type="submission" date="2018-06" db="EMBL/GenBank/DDBJ databases">
        <authorList>
            <consortium name="Pathogen Informatics"/>
            <person name="Doyle S."/>
        </authorList>
    </citation>
    <scope>NUCLEOTIDE SEQUENCE [LARGE SCALE GENOMIC DNA]</scope>
    <source>
        <strain evidence="1 2">NCTC1934</strain>
    </source>
</reference>
<dbReference type="AlphaFoldDB" id="A0A378Y767"/>
<evidence type="ECO:0000313" key="2">
    <source>
        <dbReference type="Proteomes" id="UP000255467"/>
    </source>
</evidence>
<accession>A0A378Y767</accession>
<organism evidence="1 2">
    <name type="scientific">Nocardia otitidiscaviarum</name>
    <dbReference type="NCBI Taxonomy" id="1823"/>
    <lineage>
        <taxon>Bacteria</taxon>
        <taxon>Bacillati</taxon>
        <taxon>Actinomycetota</taxon>
        <taxon>Actinomycetes</taxon>
        <taxon>Mycobacteriales</taxon>
        <taxon>Nocardiaceae</taxon>
        <taxon>Nocardia</taxon>
    </lineage>
</organism>
<protein>
    <submittedName>
        <fullName evidence="1">Uncharacterized protein</fullName>
    </submittedName>
</protein>
<dbReference type="EMBL" id="UGRY01000002">
    <property type="protein sequence ID" value="SUA73056.1"/>
    <property type="molecule type" value="Genomic_DNA"/>
</dbReference>
<sequence>MVLGFRRMGGFPGRVFRQVRWLVSDAAVERELRAPTRPLDLAAEIAVYGTDTPVARHGSHRVAAGFDRHRLEVAHP</sequence>
<dbReference type="Proteomes" id="UP000255467">
    <property type="component" value="Unassembled WGS sequence"/>
</dbReference>
<evidence type="ECO:0000313" key="1">
    <source>
        <dbReference type="EMBL" id="SUA73056.1"/>
    </source>
</evidence>